<sequence length="538" mass="60022">MKRPSIAALACGLFLSAHPSAILSAHPATAPASAATMPRFVRQDNGRFSLMVDGKPYFILAAQLHNSSAWPKRLDDAWQAVEALHANTVEAPIYWEQFEPRPGKFDTTNIDALIAKARATDKRLVLLWFGTWKNGQMQYAPEWIKTDPATYRRQRNAHGKPMDDLSTFAPANLRADSTAFAALMAHLRKVDGTRHTVILVQVENEPGTFGTVRDHDPAADAAFDGQVPDAVLRRVKHAPGTWREVFGPNAEEMFNAWATARYINAVAEAGKRVYPLPMYVNCWLRYKDKKYPGMDYPSGGATYNVFDVWRSVSPAIDFVGTDLYTTDEAEFRKVVGQYDRPDNPAWISETGFDPKTAKLLYYILAHGGIGFSIFGIDNPPSKTQTETIAAHARNYKLLGSIDTRIAEALAQKRLQAAVETPGQPRQTLDFGDWKVTLEFGPPAWGTTPAIIPNSPDMDGRAFVIRTDAQHFLVSGTDVRVSFQRTAKDRKHGQLLRVEEGGYHDGAWQADRWLNGDEVDYGINFHKESRLIRVKVGAY</sequence>
<dbReference type="Gene3D" id="3.20.20.80">
    <property type="entry name" value="Glycosidases"/>
    <property type="match status" value="1"/>
</dbReference>
<evidence type="ECO:0000259" key="3">
    <source>
        <dbReference type="Pfam" id="PF01301"/>
    </source>
</evidence>
<feature type="domain" description="Glycoside hydrolase 35 catalytic" evidence="3">
    <location>
        <begin position="49"/>
        <end position="222"/>
    </location>
</feature>
<comment type="similarity">
    <text evidence="1">Belongs to the glycosyl hydrolase 35 family.</text>
</comment>
<dbReference type="EMBL" id="JACIJI010000002">
    <property type="protein sequence ID" value="MBB5718450.1"/>
    <property type="molecule type" value="Genomic_DNA"/>
</dbReference>
<keyword evidence="6" id="KW-1185">Reference proteome</keyword>
<evidence type="ECO:0000256" key="2">
    <source>
        <dbReference type="SAM" id="SignalP"/>
    </source>
</evidence>
<dbReference type="FunFam" id="3.20.20.80:FF:000135">
    <property type="entry name" value="Beta-galactosidase, putative, bgl35A"/>
    <property type="match status" value="1"/>
</dbReference>
<dbReference type="SUPFAM" id="SSF51445">
    <property type="entry name" value="(Trans)glycosidases"/>
    <property type="match status" value="1"/>
</dbReference>
<evidence type="ECO:0000256" key="1">
    <source>
        <dbReference type="ARBA" id="ARBA00009809"/>
    </source>
</evidence>
<dbReference type="GO" id="GO:0004553">
    <property type="term" value="F:hydrolase activity, hydrolyzing O-glycosyl compounds"/>
    <property type="evidence" value="ECO:0007669"/>
    <property type="project" value="InterPro"/>
</dbReference>
<dbReference type="InterPro" id="IPR001944">
    <property type="entry name" value="Glycoside_Hdrlase_35"/>
</dbReference>
<feature type="domain" description="DUF5597" evidence="4">
    <location>
        <begin position="392"/>
        <end position="524"/>
    </location>
</feature>
<organism evidence="5 6">
    <name type="scientific">Stakelama sediminis</name>
    <dbReference type="NCBI Taxonomy" id="463200"/>
    <lineage>
        <taxon>Bacteria</taxon>
        <taxon>Pseudomonadati</taxon>
        <taxon>Pseudomonadota</taxon>
        <taxon>Alphaproteobacteria</taxon>
        <taxon>Sphingomonadales</taxon>
        <taxon>Sphingomonadaceae</taxon>
        <taxon>Stakelama</taxon>
    </lineage>
</organism>
<dbReference type="InterPro" id="IPR017853">
    <property type="entry name" value="GH"/>
</dbReference>
<evidence type="ECO:0000259" key="4">
    <source>
        <dbReference type="Pfam" id="PF18120"/>
    </source>
</evidence>
<dbReference type="Gene3D" id="2.60.220.20">
    <property type="entry name" value="putative beta-Galactosidase from caulobacter crescentus"/>
    <property type="match status" value="1"/>
</dbReference>
<comment type="caution">
    <text evidence="5">The sequence shown here is derived from an EMBL/GenBank/DDBJ whole genome shotgun (WGS) entry which is preliminary data.</text>
</comment>
<name>A0A840YY44_9SPHN</name>
<evidence type="ECO:0000313" key="5">
    <source>
        <dbReference type="EMBL" id="MBB5718450.1"/>
    </source>
</evidence>
<dbReference type="RefSeq" id="WP_184002251.1">
    <property type="nucleotide sequence ID" value="NZ_BAABIF010000013.1"/>
</dbReference>
<reference evidence="5 6" key="1">
    <citation type="submission" date="2020-08" db="EMBL/GenBank/DDBJ databases">
        <title>Genomic Encyclopedia of Type Strains, Phase IV (KMG-IV): sequencing the most valuable type-strain genomes for metagenomic binning, comparative biology and taxonomic classification.</title>
        <authorList>
            <person name="Goeker M."/>
        </authorList>
    </citation>
    <scope>NUCLEOTIDE SEQUENCE [LARGE SCALE GENOMIC DNA]</scope>
    <source>
        <strain evidence="5 6">DSM 27203</strain>
    </source>
</reference>
<dbReference type="InterPro" id="IPR040719">
    <property type="entry name" value="DUF5597"/>
</dbReference>
<feature type="signal peptide" evidence="2">
    <location>
        <begin position="1"/>
        <end position="30"/>
    </location>
</feature>
<dbReference type="PANTHER" id="PTHR23421">
    <property type="entry name" value="BETA-GALACTOSIDASE RELATED"/>
    <property type="match status" value="1"/>
</dbReference>
<dbReference type="Pfam" id="PF18120">
    <property type="entry name" value="DUF5597"/>
    <property type="match status" value="1"/>
</dbReference>
<proteinExistence type="inferred from homology"/>
<dbReference type="GO" id="GO:0005975">
    <property type="term" value="P:carbohydrate metabolic process"/>
    <property type="evidence" value="ECO:0007669"/>
    <property type="project" value="InterPro"/>
</dbReference>
<dbReference type="Pfam" id="PF01301">
    <property type="entry name" value="Glyco_hydro_35"/>
    <property type="match status" value="1"/>
</dbReference>
<dbReference type="InterPro" id="IPR031330">
    <property type="entry name" value="Gly_Hdrlase_35_cat"/>
</dbReference>
<feature type="chain" id="PRO_5032477838" evidence="2">
    <location>
        <begin position="31"/>
        <end position="538"/>
    </location>
</feature>
<gene>
    <name evidence="5" type="ORF">FHR23_001373</name>
</gene>
<dbReference type="AlphaFoldDB" id="A0A840YY44"/>
<dbReference type="Proteomes" id="UP000554342">
    <property type="component" value="Unassembled WGS sequence"/>
</dbReference>
<evidence type="ECO:0000313" key="6">
    <source>
        <dbReference type="Proteomes" id="UP000554342"/>
    </source>
</evidence>
<protein>
    <submittedName>
        <fullName evidence="5">Beta-galactosidase GanA</fullName>
    </submittedName>
</protein>
<keyword evidence="2" id="KW-0732">Signal</keyword>
<accession>A0A840YY44</accession>